<sequence length="260" mass="30332">MDLHAASLNTKLLPYEEKQLLIPELRPKLSGFRHRPPITTPTPQVMLSAHRELAHVNRASLEDRTYKSPSLEYRIWLEAGKQNMKTANKNHPKVSTGLWRNIRNEYGLSRAKSSEDESAEFVASLYPLSVPQPSQLRDNTYAKYLTETPEIIKDARKRQVVIGKVMTENKRMKELQMKSHMRNPPLDENENVMPPPTWKKYYRFRGQPSPELPPPIDLNRVRTDIFGQHVPTKRDMKLLKLTLRSNNPKYDDLKRELTQE</sequence>
<dbReference type="EMBL" id="CAJFCJ010000001">
    <property type="protein sequence ID" value="CAD5110915.1"/>
    <property type="molecule type" value="Genomic_DNA"/>
</dbReference>
<dbReference type="OrthoDB" id="10017413at2759"/>
<gene>
    <name evidence="1" type="ORF">DGYR_LOCUS269</name>
</gene>
<name>A0A7I8V6V6_9ANNE</name>
<evidence type="ECO:0000313" key="2">
    <source>
        <dbReference type="Proteomes" id="UP000549394"/>
    </source>
</evidence>
<proteinExistence type="predicted"/>
<dbReference type="Proteomes" id="UP000549394">
    <property type="component" value="Unassembled WGS sequence"/>
</dbReference>
<dbReference type="AlphaFoldDB" id="A0A7I8V6V6"/>
<dbReference type="PANTHER" id="PTHR35156">
    <property type="entry name" value="TESTIS-EXPRESSED PROTEIN 52"/>
    <property type="match status" value="1"/>
</dbReference>
<evidence type="ECO:0000313" key="1">
    <source>
        <dbReference type="EMBL" id="CAD5110915.1"/>
    </source>
</evidence>
<dbReference type="InterPro" id="IPR029206">
    <property type="entry name" value="DUF4532"/>
</dbReference>
<keyword evidence="2" id="KW-1185">Reference proteome</keyword>
<dbReference type="PANTHER" id="PTHR35156:SF1">
    <property type="entry name" value="TESTIS-EXPRESSED PROTEIN 52"/>
    <property type="match status" value="1"/>
</dbReference>
<reference evidence="1 2" key="1">
    <citation type="submission" date="2020-08" db="EMBL/GenBank/DDBJ databases">
        <authorList>
            <person name="Hejnol A."/>
        </authorList>
    </citation>
    <scope>NUCLEOTIDE SEQUENCE [LARGE SCALE GENOMIC DNA]</scope>
</reference>
<dbReference type="Pfam" id="PF15046">
    <property type="entry name" value="DUF4532"/>
    <property type="match status" value="1"/>
</dbReference>
<organism evidence="1 2">
    <name type="scientific">Dimorphilus gyrociliatus</name>
    <dbReference type="NCBI Taxonomy" id="2664684"/>
    <lineage>
        <taxon>Eukaryota</taxon>
        <taxon>Metazoa</taxon>
        <taxon>Spiralia</taxon>
        <taxon>Lophotrochozoa</taxon>
        <taxon>Annelida</taxon>
        <taxon>Polychaeta</taxon>
        <taxon>Polychaeta incertae sedis</taxon>
        <taxon>Dinophilidae</taxon>
        <taxon>Dimorphilus</taxon>
    </lineage>
</organism>
<protein>
    <submittedName>
        <fullName evidence="1">DgyrCDS276</fullName>
    </submittedName>
</protein>
<comment type="caution">
    <text evidence="1">The sequence shown here is derived from an EMBL/GenBank/DDBJ whole genome shotgun (WGS) entry which is preliminary data.</text>
</comment>
<accession>A0A7I8V6V6</accession>